<evidence type="ECO:0000313" key="4">
    <source>
        <dbReference type="Proteomes" id="UP001386955"/>
    </source>
</evidence>
<feature type="transmembrane region" description="Helical" evidence="2">
    <location>
        <begin position="108"/>
        <end position="129"/>
    </location>
</feature>
<feature type="region of interest" description="Disordered" evidence="1">
    <location>
        <begin position="257"/>
        <end position="325"/>
    </location>
</feature>
<feature type="compositionally biased region" description="Basic and acidic residues" evidence="1">
    <location>
        <begin position="297"/>
        <end position="316"/>
    </location>
</feature>
<dbReference type="AlphaFoldDB" id="A0AAN9P1N3"/>
<gene>
    <name evidence="3" type="ORF">VNO78_33042</name>
</gene>
<protein>
    <submittedName>
        <fullName evidence="3">Uncharacterized protein</fullName>
    </submittedName>
</protein>
<keyword evidence="2" id="KW-0472">Membrane</keyword>
<organism evidence="3 4">
    <name type="scientific">Psophocarpus tetragonolobus</name>
    <name type="common">Winged bean</name>
    <name type="synonym">Dolichos tetragonolobus</name>
    <dbReference type="NCBI Taxonomy" id="3891"/>
    <lineage>
        <taxon>Eukaryota</taxon>
        <taxon>Viridiplantae</taxon>
        <taxon>Streptophyta</taxon>
        <taxon>Embryophyta</taxon>
        <taxon>Tracheophyta</taxon>
        <taxon>Spermatophyta</taxon>
        <taxon>Magnoliopsida</taxon>
        <taxon>eudicotyledons</taxon>
        <taxon>Gunneridae</taxon>
        <taxon>Pentapetalae</taxon>
        <taxon>rosids</taxon>
        <taxon>fabids</taxon>
        <taxon>Fabales</taxon>
        <taxon>Fabaceae</taxon>
        <taxon>Papilionoideae</taxon>
        <taxon>50 kb inversion clade</taxon>
        <taxon>NPAAA clade</taxon>
        <taxon>indigoferoid/millettioid clade</taxon>
        <taxon>Phaseoleae</taxon>
        <taxon>Psophocarpus</taxon>
    </lineage>
</organism>
<feature type="transmembrane region" description="Helical" evidence="2">
    <location>
        <begin position="76"/>
        <end position="96"/>
    </location>
</feature>
<accession>A0AAN9P1N3</accession>
<keyword evidence="4" id="KW-1185">Reference proteome</keyword>
<dbReference type="PANTHER" id="PTHR33401:SF3">
    <property type="entry name" value="LOW AFFINITY POTASSIUM TRANSPORT SYSTEM PROTEIN"/>
    <property type="match status" value="1"/>
</dbReference>
<evidence type="ECO:0000256" key="1">
    <source>
        <dbReference type="SAM" id="MobiDB-lite"/>
    </source>
</evidence>
<keyword evidence="2" id="KW-0812">Transmembrane</keyword>
<feature type="transmembrane region" description="Helical" evidence="2">
    <location>
        <begin position="20"/>
        <end position="40"/>
    </location>
</feature>
<evidence type="ECO:0000313" key="3">
    <source>
        <dbReference type="EMBL" id="KAK7380529.1"/>
    </source>
</evidence>
<dbReference type="Proteomes" id="UP001386955">
    <property type="component" value="Unassembled WGS sequence"/>
</dbReference>
<feature type="compositionally biased region" description="Polar residues" evidence="1">
    <location>
        <begin position="267"/>
        <end position="294"/>
    </location>
</feature>
<evidence type="ECO:0000256" key="2">
    <source>
        <dbReference type="SAM" id="Phobius"/>
    </source>
</evidence>
<dbReference type="PANTHER" id="PTHR33401">
    <property type="entry name" value="LIGHT-HARVESTING COMPLEX-LIKE PROTEIN OHP2, CHLOROPLASTIC"/>
    <property type="match status" value="1"/>
</dbReference>
<dbReference type="EMBL" id="JAYMYS010000009">
    <property type="protein sequence ID" value="KAK7380529.1"/>
    <property type="molecule type" value="Genomic_DNA"/>
</dbReference>
<feature type="transmembrane region" description="Helical" evidence="2">
    <location>
        <begin position="47"/>
        <end position="64"/>
    </location>
</feature>
<name>A0AAN9P1N3_PSOTE</name>
<reference evidence="3 4" key="1">
    <citation type="submission" date="2024-01" db="EMBL/GenBank/DDBJ databases">
        <title>The genomes of 5 underutilized Papilionoideae crops provide insights into root nodulation and disease resistanc.</title>
        <authorList>
            <person name="Jiang F."/>
        </authorList>
    </citation>
    <scope>NUCLEOTIDE SEQUENCE [LARGE SCALE GENOMIC DNA]</scope>
    <source>
        <strain evidence="3">DUOXIRENSHENG_FW03</strain>
        <tissue evidence="3">Leaves</tissue>
    </source>
</reference>
<comment type="caution">
    <text evidence="3">The sequence shown here is derived from an EMBL/GenBank/DDBJ whole genome shotgun (WGS) entry which is preliminary data.</text>
</comment>
<keyword evidence="2" id="KW-1133">Transmembrane helix</keyword>
<sequence>MEPILLTFYYAYVNRVIDFLYMAIYSFCLVLFSFALYACSVNLFCRFSLYGNLQLVLFCFPLRTHTLSLFAVYSKIFVSFVFFFYCSNGAIGISAADSTRRRQLSRSLTLSDTVLVLPIPFFLEFHLFVRFPRKVKKIDAVESGLCLTVSTHYWSIKKHGDALKWFAKLMLLTVEGAGFFSSSASAYSKGLTLLLLGKRSDNKSMRILPWNQFQLVGQDSDHKLQLASRKNLISSECASFVCFGRASAGVDTTSHLKVGPAKHHDVSSGTLASNEGKYPSSNVNDDSRQVTLKSSLKRQETKKPAPVEAATKHEALGGKGNDAPGQIERRKVQWTDGCGSELVEIHEFEPSEEDESVDEFSNGSNKTCSCAIIQNSMVDDAKLLKLMKLINDILGQLSVVKTLTTPLNLSHFLVETWSYLIHTLVL</sequence>
<proteinExistence type="predicted"/>